<dbReference type="EMBL" id="BMQG01000015">
    <property type="protein sequence ID" value="GGM54694.1"/>
    <property type="molecule type" value="Genomic_DNA"/>
</dbReference>
<dbReference type="AlphaFoldDB" id="A0A8H9L7L1"/>
<gene>
    <name evidence="1" type="ORF">GCM10008956_33200</name>
</gene>
<name>A0A8H9L7L1_9DEIO</name>
<sequence>MGAGMPNITDDWCIYRNPRDTQITMPAFEGCIFTATPAAGGEEITYTLAHLERRERVTNADHLYLDEVQTRIRPLHLGDVIDHPYRGAWIVTPAGFIEITDRMRGEVPA</sequence>
<evidence type="ECO:0000313" key="2">
    <source>
        <dbReference type="Proteomes" id="UP000600547"/>
    </source>
</evidence>
<comment type="caution">
    <text evidence="1">The sequence shown here is derived from an EMBL/GenBank/DDBJ whole genome shotgun (WGS) entry which is preliminary data.</text>
</comment>
<keyword evidence="2" id="KW-1185">Reference proteome</keyword>
<protein>
    <submittedName>
        <fullName evidence="1">Uncharacterized protein</fullName>
    </submittedName>
</protein>
<accession>A0A8H9L7L1</accession>
<dbReference type="Proteomes" id="UP000600547">
    <property type="component" value="Unassembled WGS sequence"/>
</dbReference>
<reference evidence="2" key="1">
    <citation type="journal article" date="2019" name="Int. J. Syst. Evol. Microbiol.">
        <title>The Global Catalogue of Microorganisms (GCM) 10K type strain sequencing project: providing services to taxonomists for standard genome sequencing and annotation.</title>
        <authorList>
            <consortium name="The Broad Institute Genomics Platform"/>
            <consortium name="The Broad Institute Genome Sequencing Center for Infectious Disease"/>
            <person name="Wu L."/>
            <person name="Ma J."/>
        </authorList>
    </citation>
    <scope>NUCLEOTIDE SEQUENCE [LARGE SCALE GENOMIC DNA]</scope>
    <source>
        <strain evidence="2">JCM 31047</strain>
    </source>
</reference>
<proteinExistence type="predicted"/>
<evidence type="ECO:0000313" key="1">
    <source>
        <dbReference type="EMBL" id="GGM54694.1"/>
    </source>
</evidence>
<organism evidence="1 2">
    <name type="scientific">Deinococcus arenae</name>
    <dbReference type="NCBI Taxonomy" id="1452751"/>
    <lineage>
        <taxon>Bacteria</taxon>
        <taxon>Thermotogati</taxon>
        <taxon>Deinococcota</taxon>
        <taxon>Deinococci</taxon>
        <taxon>Deinococcales</taxon>
        <taxon>Deinococcaceae</taxon>
        <taxon>Deinococcus</taxon>
    </lineage>
</organism>